<dbReference type="Proteomes" id="UP000011096">
    <property type="component" value="Unassembled WGS sequence"/>
</dbReference>
<gene>
    <name evidence="1" type="ORF">CGGC5_v013100</name>
</gene>
<reference evidence="1 2" key="1">
    <citation type="submission" date="2012-08" db="EMBL/GenBank/DDBJ databases">
        <authorList>
            <person name="Gan P.H.P."/>
            <person name="Ikeda K."/>
            <person name="Irieda H."/>
            <person name="Narusaka M."/>
            <person name="O'Connell R.J."/>
            <person name="Narusaka Y."/>
            <person name="Takano Y."/>
            <person name="Kubo Y."/>
            <person name="Shirasu K."/>
        </authorList>
    </citation>
    <scope>NUCLEOTIDE SEQUENCE [LARGE SCALE GENOMIC DNA]</scope>
    <source>
        <strain evidence="1 2">Nara gc5</strain>
    </source>
</reference>
<dbReference type="EMBL" id="ANPB02000008">
    <property type="protein sequence ID" value="KAF4477588.1"/>
    <property type="molecule type" value="Genomic_DNA"/>
</dbReference>
<proteinExistence type="predicted"/>
<protein>
    <submittedName>
        <fullName evidence="1">Uncharacterized protein</fullName>
    </submittedName>
</protein>
<keyword evidence="2" id="KW-1185">Reference proteome</keyword>
<name>A0A7J6ILF1_COLFN</name>
<dbReference type="InParanoid" id="A0A7J6ILF1"/>
<comment type="caution">
    <text evidence="1">The sequence shown here is derived from an EMBL/GenBank/DDBJ whole genome shotgun (WGS) entry which is preliminary data.</text>
</comment>
<dbReference type="AlphaFoldDB" id="A0A7J6ILF1"/>
<evidence type="ECO:0000313" key="1">
    <source>
        <dbReference type="EMBL" id="KAF4477588.1"/>
    </source>
</evidence>
<organism evidence="1 2">
    <name type="scientific">Colletotrichum fructicola (strain Nara gc5)</name>
    <name type="common">Anthracnose fungus</name>
    <name type="synonym">Colletotrichum gloeosporioides (strain Nara gc5)</name>
    <dbReference type="NCBI Taxonomy" id="1213859"/>
    <lineage>
        <taxon>Eukaryota</taxon>
        <taxon>Fungi</taxon>
        <taxon>Dikarya</taxon>
        <taxon>Ascomycota</taxon>
        <taxon>Pezizomycotina</taxon>
        <taxon>Sordariomycetes</taxon>
        <taxon>Hypocreomycetidae</taxon>
        <taxon>Glomerellales</taxon>
        <taxon>Glomerellaceae</taxon>
        <taxon>Colletotrichum</taxon>
        <taxon>Colletotrichum gloeosporioides species complex</taxon>
    </lineage>
</organism>
<accession>A0A7J6ILF1</accession>
<dbReference type="RefSeq" id="XP_066007641.1">
    <property type="nucleotide sequence ID" value="XM_066152857.1"/>
</dbReference>
<sequence>MAPQLVDDAICCFNRFSEATSPGILRELIENADWNESLQRFCDSDPGSVVKIAWSMIDMCSSNSHVNEFKNPDLRPFNHPGTQSTSKQVLPLQIPRYATSVRKSGMEFGSSPWITAVAVALIPWD</sequence>
<dbReference type="GeneID" id="43612207"/>
<reference evidence="1 2" key="2">
    <citation type="submission" date="2020-04" db="EMBL/GenBank/DDBJ databases">
        <title>Genome sequencing and assembly of multiple isolates from the Colletotrichum gloeosporioides species complex.</title>
        <authorList>
            <person name="Gan P."/>
            <person name="Shirasu K."/>
        </authorList>
    </citation>
    <scope>NUCLEOTIDE SEQUENCE [LARGE SCALE GENOMIC DNA]</scope>
    <source>
        <strain evidence="1 2">Nara gc5</strain>
    </source>
</reference>
<evidence type="ECO:0000313" key="2">
    <source>
        <dbReference type="Proteomes" id="UP000011096"/>
    </source>
</evidence>